<dbReference type="Pfam" id="PF01965">
    <property type="entry name" value="DJ-1_PfpI"/>
    <property type="match status" value="1"/>
</dbReference>
<comment type="catalytic activity">
    <reaction evidence="4">
        <text>methylglyoxal + H2O = (R)-lactate + H(+)</text>
        <dbReference type="Rhea" id="RHEA:27754"/>
        <dbReference type="ChEBI" id="CHEBI:15377"/>
        <dbReference type="ChEBI" id="CHEBI:15378"/>
        <dbReference type="ChEBI" id="CHEBI:16004"/>
        <dbReference type="ChEBI" id="CHEBI:17158"/>
        <dbReference type="EC" id="4.2.1.130"/>
    </reaction>
</comment>
<protein>
    <recommendedName>
        <fullName evidence="2">D-lactate dehydratase</fullName>
        <ecNumber evidence="2">4.2.1.130</ecNumber>
    </recommendedName>
</protein>
<comment type="subcellular location">
    <subcellularLocation>
        <location evidence="1">Cytoplasm</location>
    </subcellularLocation>
</comment>
<dbReference type="EMBL" id="UYYF01000296">
    <property type="protein sequence ID" value="VDM97537.1"/>
    <property type="molecule type" value="Genomic_DNA"/>
</dbReference>
<feature type="domain" description="DJ-1/PfpI" evidence="5">
    <location>
        <begin position="4"/>
        <end position="168"/>
    </location>
</feature>
<proteinExistence type="predicted"/>
<dbReference type="InterPro" id="IPR029062">
    <property type="entry name" value="Class_I_gatase-like"/>
</dbReference>
<organism evidence="8">
    <name type="scientific">Thelazia callipaeda</name>
    <name type="common">Oriental eyeworm</name>
    <name type="synonym">Parasitic nematode</name>
    <dbReference type="NCBI Taxonomy" id="103827"/>
    <lineage>
        <taxon>Eukaryota</taxon>
        <taxon>Metazoa</taxon>
        <taxon>Ecdysozoa</taxon>
        <taxon>Nematoda</taxon>
        <taxon>Chromadorea</taxon>
        <taxon>Rhabditida</taxon>
        <taxon>Spirurina</taxon>
        <taxon>Spiruromorpha</taxon>
        <taxon>Thelazioidea</taxon>
        <taxon>Thelaziidae</taxon>
        <taxon>Thelazia</taxon>
    </lineage>
</organism>
<dbReference type="PANTHER" id="PTHR48094">
    <property type="entry name" value="PROTEIN/NUCLEIC ACID DEGLYCASE DJ-1-RELATED"/>
    <property type="match status" value="1"/>
</dbReference>
<dbReference type="WBParaSite" id="TCLT_0000187301-mRNA-1">
    <property type="protein sequence ID" value="TCLT_0000187301-mRNA-1"/>
    <property type="gene ID" value="TCLT_0000187301"/>
</dbReference>
<accession>A0A0N5CNU9</accession>
<dbReference type="OrthoDB" id="543156at2759"/>
<reference evidence="8" key="1">
    <citation type="submission" date="2017-02" db="UniProtKB">
        <authorList>
            <consortium name="WormBaseParasite"/>
        </authorList>
    </citation>
    <scope>IDENTIFICATION</scope>
</reference>
<dbReference type="STRING" id="103827.A0A0N5CNU9"/>
<evidence type="ECO:0000256" key="2">
    <source>
        <dbReference type="ARBA" id="ARBA00013134"/>
    </source>
</evidence>
<keyword evidence="7" id="KW-1185">Reference proteome</keyword>
<dbReference type="InterPro" id="IPR050325">
    <property type="entry name" value="Prot/Nucl_acid_deglycase"/>
</dbReference>
<dbReference type="InterPro" id="IPR002818">
    <property type="entry name" value="DJ-1/PfpI"/>
</dbReference>
<dbReference type="GO" id="GO:1902176">
    <property type="term" value="P:negative regulation of oxidative stress-induced intrinsic apoptotic signaling pathway"/>
    <property type="evidence" value="ECO:0007669"/>
    <property type="project" value="UniProtKB-ARBA"/>
</dbReference>
<sequence>MALKRAMLILTEGAEEMETVIAVDVLRRAGIQVVIAGLWNNDSVKCSRQVIITPDTALSELREEKFDVIILPGGLHGANTLSSSHEVGDVLRAQINSGRLIAAICAAPIALKSHGIAVGSLVTSHPSVKQALIEGGYKYSEDRVVVTDRIITSRGPGTALDFAIKLTEILVGKEKVKEIAASMLVDDHLVK</sequence>
<dbReference type="GO" id="GO:0019172">
    <property type="term" value="F:glyoxalase III activity"/>
    <property type="evidence" value="ECO:0007669"/>
    <property type="project" value="UniProtKB-EC"/>
</dbReference>
<dbReference type="GO" id="GO:0036471">
    <property type="term" value="P:cellular response to glyoxal"/>
    <property type="evidence" value="ECO:0007669"/>
    <property type="project" value="UniProtKB-ARBA"/>
</dbReference>
<dbReference type="CDD" id="cd03135">
    <property type="entry name" value="GATase1_DJ-1"/>
    <property type="match status" value="1"/>
</dbReference>
<dbReference type="Proteomes" id="UP000276776">
    <property type="component" value="Unassembled WGS sequence"/>
</dbReference>
<dbReference type="GO" id="GO:0006979">
    <property type="term" value="P:response to oxidative stress"/>
    <property type="evidence" value="ECO:0007669"/>
    <property type="project" value="TreeGrafter"/>
</dbReference>
<dbReference type="FunFam" id="3.40.50.880:FF:000022">
    <property type="entry name" value="protein deglycase DJ-1"/>
    <property type="match status" value="1"/>
</dbReference>
<keyword evidence="3" id="KW-0963">Cytoplasm</keyword>
<dbReference type="EC" id="4.2.1.130" evidence="2"/>
<name>A0A0N5CNU9_THECL</name>
<dbReference type="GO" id="GO:0046295">
    <property type="term" value="P:glycolate biosynthetic process"/>
    <property type="evidence" value="ECO:0007669"/>
    <property type="project" value="UniProtKB-ARBA"/>
</dbReference>
<dbReference type="NCBIfam" id="TIGR01383">
    <property type="entry name" value="not_thiJ"/>
    <property type="match status" value="1"/>
</dbReference>
<dbReference type="GO" id="GO:1903189">
    <property type="term" value="P:glyoxal metabolic process"/>
    <property type="evidence" value="ECO:0007669"/>
    <property type="project" value="UniProtKB-ARBA"/>
</dbReference>
<dbReference type="OMA" id="KATCYPG"/>
<evidence type="ECO:0000259" key="5">
    <source>
        <dbReference type="Pfam" id="PF01965"/>
    </source>
</evidence>
<evidence type="ECO:0000313" key="6">
    <source>
        <dbReference type="EMBL" id="VDM97537.1"/>
    </source>
</evidence>
<dbReference type="InterPro" id="IPR006287">
    <property type="entry name" value="DJ-1"/>
</dbReference>
<reference evidence="6 7" key="2">
    <citation type="submission" date="2018-11" db="EMBL/GenBank/DDBJ databases">
        <authorList>
            <consortium name="Pathogen Informatics"/>
        </authorList>
    </citation>
    <scope>NUCLEOTIDE SEQUENCE [LARGE SCALE GENOMIC DNA]</scope>
</reference>
<evidence type="ECO:0000256" key="4">
    <source>
        <dbReference type="ARBA" id="ARBA00048082"/>
    </source>
</evidence>
<dbReference type="Gene3D" id="3.40.50.880">
    <property type="match status" value="1"/>
</dbReference>
<evidence type="ECO:0000313" key="7">
    <source>
        <dbReference type="Proteomes" id="UP000276776"/>
    </source>
</evidence>
<evidence type="ECO:0000313" key="8">
    <source>
        <dbReference type="WBParaSite" id="TCLT_0000187301-mRNA-1"/>
    </source>
</evidence>
<evidence type="ECO:0000256" key="3">
    <source>
        <dbReference type="ARBA" id="ARBA00022490"/>
    </source>
</evidence>
<dbReference type="GO" id="GO:0005634">
    <property type="term" value="C:nucleus"/>
    <property type="evidence" value="ECO:0007669"/>
    <property type="project" value="TreeGrafter"/>
</dbReference>
<dbReference type="GO" id="GO:0005739">
    <property type="term" value="C:mitochondrion"/>
    <property type="evidence" value="ECO:0007669"/>
    <property type="project" value="TreeGrafter"/>
</dbReference>
<dbReference type="PANTHER" id="PTHR48094:SF12">
    <property type="entry name" value="PARKINSON DISEASE PROTEIN 7 HOMOLOG"/>
    <property type="match status" value="1"/>
</dbReference>
<dbReference type="AlphaFoldDB" id="A0A0N5CNU9"/>
<dbReference type="SUPFAM" id="SSF52317">
    <property type="entry name" value="Class I glutamine amidotransferase-like"/>
    <property type="match status" value="1"/>
</dbReference>
<gene>
    <name evidence="6" type="ORF">TCLT_LOCUS1874</name>
</gene>
<evidence type="ECO:0000256" key="1">
    <source>
        <dbReference type="ARBA" id="ARBA00004496"/>
    </source>
</evidence>